<dbReference type="InterPro" id="IPR036291">
    <property type="entry name" value="NAD(P)-bd_dom_sf"/>
</dbReference>
<comment type="caution">
    <text evidence="3">The sequence shown here is derived from an EMBL/GenBank/DDBJ whole genome shotgun (WGS) entry which is preliminary data.</text>
</comment>
<proteinExistence type="predicted"/>
<evidence type="ECO:0000313" key="4">
    <source>
        <dbReference type="Proteomes" id="UP001149165"/>
    </source>
</evidence>
<dbReference type="SUPFAM" id="SSF51735">
    <property type="entry name" value="NAD(P)-binding Rossmann-fold domains"/>
    <property type="match status" value="1"/>
</dbReference>
<reference evidence="3" key="1">
    <citation type="submission" date="2022-11" db="EMBL/GenBank/DDBJ databases">
        <authorList>
            <person name="Petersen C."/>
        </authorList>
    </citation>
    <scope>NUCLEOTIDE SEQUENCE</scope>
    <source>
        <strain evidence="3">IBT 30069</strain>
    </source>
</reference>
<feature type="compositionally biased region" description="Polar residues" evidence="1">
    <location>
        <begin position="187"/>
        <end position="197"/>
    </location>
</feature>
<organism evidence="3 4">
    <name type="scientific">Penicillium angulare</name>
    <dbReference type="NCBI Taxonomy" id="116970"/>
    <lineage>
        <taxon>Eukaryota</taxon>
        <taxon>Fungi</taxon>
        <taxon>Dikarya</taxon>
        <taxon>Ascomycota</taxon>
        <taxon>Pezizomycotina</taxon>
        <taxon>Eurotiomycetes</taxon>
        <taxon>Eurotiomycetidae</taxon>
        <taxon>Eurotiales</taxon>
        <taxon>Aspergillaceae</taxon>
        <taxon>Penicillium</taxon>
    </lineage>
</organism>
<dbReference type="GO" id="GO:0000166">
    <property type="term" value="F:nucleotide binding"/>
    <property type="evidence" value="ECO:0007669"/>
    <property type="project" value="InterPro"/>
</dbReference>
<dbReference type="GO" id="GO:0006740">
    <property type="term" value="P:NADPH regeneration"/>
    <property type="evidence" value="ECO:0007669"/>
    <property type="project" value="TreeGrafter"/>
</dbReference>
<name>A0A9W9F4D7_9EURO</name>
<evidence type="ECO:0000256" key="1">
    <source>
        <dbReference type="SAM" id="MobiDB-lite"/>
    </source>
</evidence>
<evidence type="ECO:0000259" key="2">
    <source>
        <dbReference type="Pfam" id="PF01408"/>
    </source>
</evidence>
<dbReference type="EMBL" id="JAPQKH010000006">
    <property type="protein sequence ID" value="KAJ5093265.1"/>
    <property type="molecule type" value="Genomic_DNA"/>
</dbReference>
<dbReference type="Gene3D" id="3.40.50.720">
    <property type="entry name" value="NAD(P)-binding Rossmann-like Domain"/>
    <property type="match status" value="1"/>
</dbReference>
<dbReference type="PANTHER" id="PTHR42840">
    <property type="entry name" value="NAD(P)-BINDING ROSSMANN-FOLD SUPERFAMILY PROTEIN-RELATED"/>
    <property type="match status" value="1"/>
</dbReference>
<dbReference type="OrthoDB" id="64915at2759"/>
<gene>
    <name evidence="3" type="ORF">N7456_009126</name>
</gene>
<accession>A0A9W9F4D7</accession>
<evidence type="ECO:0000313" key="3">
    <source>
        <dbReference type="EMBL" id="KAJ5093265.1"/>
    </source>
</evidence>
<dbReference type="Proteomes" id="UP001149165">
    <property type="component" value="Unassembled WGS sequence"/>
</dbReference>
<dbReference type="AlphaFoldDB" id="A0A9W9F4D7"/>
<feature type="region of interest" description="Disordered" evidence="1">
    <location>
        <begin position="187"/>
        <end position="215"/>
    </location>
</feature>
<protein>
    <submittedName>
        <fullName evidence="3">Oxidoreductase N-terminal</fullName>
    </submittedName>
</protein>
<keyword evidence="4" id="KW-1185">Reference proteome</keyword>
<dbReference type="PANTHER" id="PTHR42840:SF7">
    <property type="entry name" value="BINDING ROSSMANN FOLD OXIDOREDUCTASE, PUTATIVE (AFU_ORTHOLOGUE AFUA_4G10190)-RELATED"/>
    <property type="match status" value="1"/>
</dbReference>
<sequence length="461" mass="49734">MSTTLRVGILGAPNNIQTTFLPTLASLPNIYKLTAIYDQNDSVAKSTQKKFNIPTITKSAHDLISHADVDLVLNLLPFEYHEQFTVASLEAGKHVMVEVPLSLSIHGLRRIRAATQKGTMNTTTNTPPKVFVGCARRYAPCFTDLFKKELATLDRIYYARCRNIAGPLHIPRTNSVTNGDMNGNGHINGNGYSNGHANGNGTGISNGNGTTSASTNTNTRLQAEAQANGITSLPSQKQFQTLLSDIFGSTDDLTPDRIAFCRFLGNLGCHDLSLMRESLGFPDAVANVAITDPFYSAIFHYTSSKASGPASGNADPNSDGHPFTVLYETGVDSVPRCDAHLTVYGAQKTISVEYDFPCLAMSEEDGVTGSVKVVVEEVESKVDNGGRPRVKRTEAVSSAGEAYEREFLAMHDYLVGDGAGVNGCGVEAKTTANDALMDLRLLHMIFEHYDRQCGTIRTPLG</sequence>
<dbReference type="Pfam" id="PF01408">
    <property type="entry name" value="GFO_IDH_MocA"/>
    <property type="match status" value="1"/>
</dbReference>
<dbReference type="InterPro" id="IPR000683">
    <property type="entry name" value="Gfo/Idh/MocA-like_OxRdtase_N"/>
</dbReference>
<feature type="domain" description="Gfo/Idh/MocA-like oxidoreductase N-terminal" evidence="2">
    <location>
        <begin position="5"/>
        <end position="116"/>
    </location>
</feature>
<dbReference type="GO" id="GO:0005737">
    <property type="term" value="C:cytoplasm"/>
    <property type="evidence" value="ECO:0007669"/>
    <property type="project" value="TreeGrafter"/>
</dbReference>
<reference evidence="3" key="2">
    <citation type="journal article" date="2023" name="IMA Fungus">
        <title>Comparative genomic study of the Penicillium genus elucidates a diverse pangenome and 15 lateral gene transfer events.</title>
        <authorList>
            <person name="Petersen C."/>
            <person name="Sorensen T."/>
            <person name="Nielsen M.R."/>
            <person name="Sondergaard T.E."/>
            <person name="Sorensen J.L."/>
            <person name="Fitzpatrick D.A."/>
            <person name="Frisvad J.C."/>
            <person name="Nielsen K.L."/>
        </authorList>
    </citation>
    <scope>NUCLEOTIDE SEQUENCE</scope>
    <source>
        <strain evidence="3">IBT 30069</strain>
    </source>
</reference>
<dbReference type="GO" id="GO:0016491">
    <property type="term" value="F:oxidoreductase activity"/>
    <property type="evidence" value="ECO:0007669"/>
    <property type="project" value="TreeGrafter"/>
</dbReference>